<dbReference type="Pfam" id="PF15277">
    <property type="entry name" value="Sec3-PIP2_bind"/>
    <property type="match status" value="1"/>
</dbReference>
<dbReference type="AlphaFoldDB" id="A0A8I5NPY9"/>
<dbReference type="PROSITE" id="PS50892">
    <property type="entry name" value="V_SNARE"/>
    <property type="match status" value="1"/>
</dbReference>
<keyword evidence="3" id="KW-0963">Cytoplasm</keyword>
<sequence>LFEFATLRIKKRAHRIKIHRLGLFVFSWREKKCFLVVLSNTVSQRSSQKQPSFLAHKLPTSYESRTGSCAQTSLSWVFGPGTPSLHWPFTSSATSALPSLRQVPAPSCCSLPRARALGLAHGGTEHAQRRQRGQVCFAGARTRRRAGARLQLELQRPELELPGVSPPPLPFRARQQEPAREPRAAANQHPGRLSLVRSPEPRAGQPPGEEPRALGRVPRTGTAGARARLHEDSLRAVLACSTMSAKSAISKEIFAPLDERMLGAVQVKRRTKKKIPFLATGGQGEYLTYICLSVTNKKPTQASITKVKQFEGSTSFVRRSQWMLEQLRQVNGIDPNGDSAEFDLLFENAFDQWVASTASEKCTFFQILHHTCQRYLTDRKPEFINCQSKIMGGNSILHSAADSVTSAVQKASQALNERGERLGRAEEKTEDLKNSAQQFAETAHKVGQERGGLLSSGVLGSYSAKKLYFSIFLS</sequence>
<dbReference type="Gene3D" id="2.30.29.90">
    <property type="match status" value="1"/>
</dbReference>
<comment type="subcellular location">
    <subcellularLocation>
        <location evidence="2">Cytoplasm</location>
    </subcellularLocation>
    <subcellularLocation>
        <location evidence="1">Membrane</location>
        <topology evidence="1">Peripheral membrane protein</topology>
    </subcellularLocation>
</comment>
<reference evidence="13" key="3">
    <citation type="submission" date="2025-09" db="UniProtKB">
        <authorList>
            <consortium name="Ensembl"/>
        </authorList>
    </citation>
    <scope>IDENTIFICATION</scope>
</reference>
<evidence type="ECO:0000256" key="9">
    <source>
        <dbReference type="ARBA" id="ARBA00069758"/>
    </source>
</evidence>
<accession>A0A8I5NPY9</accession>
<evidence type="ECO:0000256" key="6">
    <source>
        <dbReference type="ARBA" id="ARBA00023136"/>
    </source>
</evidence>
<comment type="subunit">
    <text evidence="8">Part of a ternary complex containing SNAP25 and STX1A that can be dissociated by NAPA and NSF. Interacts with STX4A.</text>
</comment>
<keyword evidence="4" id="KW-0007">Acetylation</keyword>
<feature type="region of interest" description="Disordered" evidence="11">
    <location>
        <begin position="158"/>
        <end position="221"/>
    </location>
</feature>
<keyword evidence="5 10" id="KW-0175">Coiled coil</keyword>
<dbReference type="GO" id="GO:0000145">
    <property type="term" value="C:exocyst"/>
    <property type="evidence" value="ECO:0007669"/>
    <property type="project" value="TreeGrafter"/>
</dbReference>
<evidence type="ECO:0000256" key="7">
    <source>
        <dbReference type="ARBA" id="ARBA00055117"/>
    </source>
</evidence>
<evidence type="ECO:0000313" key="14">
    <source>
        <dbReference type="Proteomes" id="UP000028761"/>
    </source>
</evidence>
<dbReference type="PANTHER" id="PTHR16092:SF14">
    <property type="entry name" value="EXOCYST COMPLEX COMPONENT 1 ISOFORM X1"/>
    <property type="match status" value="1"/>
</dbReference>
<evidence type="ECO:0000313" key="13">
    <source>
        <dbReference type="Ensembl" id="ENSPANP00000051184.1"/>
    </source>
</evidence>
<evidence type="ECO:0000259" key="12">
    <source>
        <dbReference type="PROSITE" id="PS50892"/>
    </source>
</evidence>
<feature type="domain" description="V-SNARE coiled-coil homology" evidence="12">
    <location>
        <begin position="393"/>
        <end position="453"/>
    </location>
</feature>
<dbReference type="InterPro" id="IPR028258">
    <property type="entry name" value="Sec3-PIP2_bind"/>
</dbReference>
<evidence type="ECO:0000256" key="10">
    <source>
        <dbReference type="PROSITE-ProRule" id="PRU00290"/>
    </source>
</evidence>
<reference evidence="13 14" key="1">
    <citation type="submission" date="2012-03" db="EMBL/GenBank/DDBJ databases">
        <title>Whole Genome Assembly of Papio anubis.</title>
        <authorList>
            <person name="Liu Y.L."/>
            <person name="Abraham K.A."/>
            <person name="Akbar H.A."/>
            <person name="Ali S.A."/>
            <person name="Anosike U.A."/>
            <person name="Aqrawi P.A."/>
            <person name="Arias F.A."/>
            <person name="Attaway T.A."/>
            <person name="Awwad R.A."/>
            <person name="Babu C.B."/>
            <person name="Bandaranaike D.B."/>
            <person name="Battles P.B."/>
            <person name="Bell A.B."/>
            <person name="Beltran B.B."/>
            <person name="Berhane-Mersha D.B."/>
            <person name="Bess C.B."/>
            <person name="Bickham C.B."/>
            <person name="Bolden T.B."/>
            <person name="Carter K.C."/>
            <person name="Chau D.C."/>
            <person name="Chavez A.C."/>
            <person name="Clerc-Blankenburg K.C."/>
            <person name="Coyle M.C."/>
            <person name="Dao M.D."/>
            <person name="Davila M.L.D."/>
            <person name="Davy-Carroll L.D."/>
            <person name="Denson S.D."/>
            <person name="Dinh H.D."/>
            <person name="Fernandez S.F."/>
            <person name="Fernando P.F."/>
            <person name="Forbes L.F."/>
            <person name="Francis C.F."/>
            <person name="Francisco L.F."/>
            <person name="Fu Q.F."/>
            <person name="Garcia-Iii R.G."/>
            <person name="Garrett T.G."/>
            <person name="Gross S.G."/>
            <person name="Gubbala S.G."/>
            <person name="Hirani K.H."/>
            <person name="Hogues M.H."/>
            <person name="Hollins B.H."/>
            <person name="Jackson L.J."/>
            <person name="Javaid M.J."/>
            <person name="Jhangiani S.J."/>
            <person name="Johnson A.J."/>
            <person name="Johnson B.J."/>
            <person name="Jones J.J."/>
            <person name="Joshi V.J."/>
            <person name="Kalu J.K."/>
            <person name="Khan N.K."/>
            <person name="Korchina V.K."/>
            <person name="Kovar C.K."/>
            <person name="Lago L.L."/>
            <person name="Lara F.L."/>
            <person name="Le T.-K.L."/>
            <person name="Lee S.L."/>
            <person name="Legall-Iii F.L."/>
            <person name="Lemon S.L."/>
            <person name="Liu J.L."/>
            <person name="Liu Y.-S.L."/>
            <person name="Liyanage D.L."/>
            <person name="Lopez J.L."/>
            <person name="Lorensuhewa L.L."/>
            <person name="Mata R.M."/>
            <person name="Mathew T.M."/>
            <person name="Mercado C.M."/>
            <person name="Mercado I.M."/>
            <person name="Morales K.M."/>
            <person name="Morgan M.M."/>
            <person name="Munidasa M.M."/>
            <person name="Ngo D.N."/>
            <person name="Nguyen L.N."/>
            <person name="Nguyen T.N."/>
            <person name="Nguyen N.N."/>
            <person name="Obregon M.O."/>
            <person name="Okwuonu G.O."/>
            <person name="Ongeri F.O."/>
            <person name="Onwere C.O."/>
            <person name="Osifeso I.O."/>
            <person name="Parra A.P."/>
            <person name="Patil S.P."/>
            <person name="Perez A.P."/>
            <person name="Perez Y.P."/>
            <person name="Pham C.P."/>
            <person name="Pu L.-L.P."/>
            <person name="Puazo M.P."/>
            <person name="Quiroz J.Q."/>
            <person name="Rouhana J.R."/>
            <person name="Ruiz M.R."/>
            <person name="Ruiz S.-J.R."/>
            <person name="Saada N.S."/>
            <person name="Santibanez J.S."/>
            <person name="Scheel M.S."/>
            <person name="Schneider B.S."/>
            <person name="Simmons D.S."/>
            <person name="Sisson I.S."/>
            <person name="Tang L.-Y.T."/>
            <person name="Thornton R.T."/>
            <person name="Tisius J.T."/>
            <person name="Toledanes G.T."/>
            <person name="Trejos Z.T."/>
            <person name="Usmani K.U."/>
            <person name="Varghese R.V."/>
            <person name="Vattathil S.V."/>
            <person name="Vee V.V."/>
            <person name="Walker D.W."/>
            <person name="Weissenberger G.W."/>
            <person name="White C.W."/>
            <person name="Williams A.W."/>
            <person name="Woodworth J.W."/>
            <person name="Wright R.W."/>
            <person name="Zhu Y.Z."/>
            <person name="Han Y.H."/>
            <person name="Newsham I.N."/>
            <person name="Nazareth L.N."/>
            <person name="Worley K.W."/>
            <person name="Muzny D.M."/>
            <person name="Rogers J.R."/>
            <person name="Gibbs R.G."/>
        </authorList>
    </citation>
    <scope>NUCLEOTIDE SEQUENCE [LARGE SCALE GENOMIC DNA]</scope>
</reference>
<organism evidence="13 14">
    <name type="scientific">Papio anubis</name>
    <name type="common">Olive baboon</name>
    <dbReference type="NCBI Taxonomy" id="9555"/>
    <lineage>
        <taxon>Eukaryota</taxon>
        <taxon>Metazoa</taxon>
        <taxon>Chordata</taxon>
        <taxon>Craniata</taxon>
        <taxon>Vertebrata</taxon>
        <taxon>Euteleostomi</taxon>
        <taxon>Mammalia</taxon>
        <taxon>Eutheria</taxon>
        <taxon>Euarchontoglires</taxon>
        <taxon>Primates</taxon>
        <taxon>Haplorrhini</taxon>
        <taxon>Catarrhini</taxon>
        <taxon>Cercopithecidae</taxon>
        <taxon>Cercopithecinae</taxon>
        <taxon>Papio</taxon>
    </lineage>
</organism>
<evidence type="ECO:0000256" key="2">
    <source>
        <dbReference type="ARBA" id="ARBA00004496"/>
    </source>
</evidence>
<proteinExistence type="predicted"/>
<dbReference type="PANTHER" id="PTHR16092">
    <property type="entry name" value="SEC3/SYNTAXIN-RELATED"/>
    <property type="match status" value="1"/>
</dbReference>
<dbReference type="CDD" id="cd14681">
    <property type="entry name" value="PH-STXBP6"/>
    <property type="match status" value="1"/>
</dbReference>
<dbReference type="SUPFAM" id="SSF58038">
    <property type="entry name" value="SNARE fusion complex"/>
    <property type="match status" value="1"/>
</dbReference>
<dbReference type="GeneTree" id="ENSGT00940000156499"/>
<dbReference type="Proteomes" id="UP000028761">
    <property type="component" value="Chromosome 7"/>
</dbReference>
<evidence type="ECO:0000256" key="11">
    <source>
        <dbReference type="SAM" id="MobiDB-lite"/>
    </source>
</evidence>
<reference evidence="13" key="2">
    <citation type="submission" date="2025-08" db="UniProtKB">
        <authorList>
            <consortium name="Ensembl"/>
        </authorList>
    </citation>
    <scope>IDENTIFICATION</scope>
</reference>
<dbReference type="FunFam" id="2.30.29.90:FF:000002">
    <property type="entry name" value="syntaxin-binding protein 6"/>
    <property type="match status" value="1"/>
</dbReference>
<keyword evidence="14" id="KW-1185">Reference proteome</keyword>
<dbReference type="Gene3D" id="1.20.5.110">
    <property type="match status" value="1"/>
</dbReference>
<dbReference type="InterPro" id="IPR037821">
    <property type="entry name" value="STXBP6_PH"/>
</dbReference>
<dbReference type="InterPro" id="IPR042855">
    <property type="entry name" value="V_SNARE_CC"/>
</dbReference>
<evidence type="ECO:0000256" key="5">
    <source>
        <dbReference type="ARBA" id="ARBA00023054"/>
    </source>
</evidence>
<evidence type="ECO:0000256" key="4">
    <source>
        <dbReference type="ARBA" id="ARBA00022990"/>
    </source>
</evidence>
<dbReference type="FunFam" id="1.20.5.110:FF:000029">
    <property type="entry name" value="Syntaxin-binding protein 6"/>
    <property type="match status" value="1"/>
</dbReference>
<dbReference type="GO" id="GO:0006887">
    <property type="term" value="P:exocytosis"/>
    <property type="evidence" value="ECO:0007669"/>
    <property type="project" value="TreeGrafter"/>
</dbReference>
<feature type="compositionally biased region" description="Basic and acidic residues" evidence="11">
    <location>
        <begin position="174"/>
        <end position="183"/>
    </location>
</feature>
<protein>
    <recommendedName>
        <fullName evidence="9">Syntaxin-binding protein 6</fullName>
    </recommendedName>
</protein>
<evidence type="ECO:0000256" key="8">
    <source>
        <dbReference type="ARBA" id="ARBA00065733"/>
    </source>
</evidence>
<comment type="function">
    <text evidence="7">Forms non-fusogenic complexes with SNAP25 and STX1A and may thereby modulate the formation of functional SNARE complexes and exocytosis.</text>
</comment>
<evidence type="ECO:0000256" key="1">
    <source>
        <dbReference type="ARBA" id="ARBA00004170"/>
    </source>
</evidence>
<dbReference type="GO" id="GO:0006893">
    <property type="term" value="P:Golgi to plasma membrane transport"/>
    <property type="evidence" value="ECO:0007669"/>
    <property type="project" value="TreeGrafter"/>
</dbReference>
<name>A0A8I5NPY9_PAPAN</name>
<evidence type="ECO:0000256" key="3">
    <source>
        <dbReference type="ARBA" id="ARBA00022490"/>
    </source>
</evidence>
<dbReference type="Ensembl" id="ENSPANT00000078071.1">
    <property type="protein sequence ID" value="ENSPANP00000051184.1"/>
    <property type="gene ID" value="ENSPANG00000023856.3"/>
</dbReference>
<dbReference type="GO" id="GO:0005886">
    <property type="term" value="C:plasma membrane"/>
    <property type="evidence" value="ECO:0007669"/>
    <property type="project" value="TreeGrafter"/>
</dbReference>
<dbReference type="SMART" id="SM01313">
    <property type="entry name" value="Sec3-PIP2_bind"/>
    <property type="match status" value="1"/>
</dbReference>
<keyword evidence="6" id="KW-0472">Membrane</keyword>
<dbReference type="GO" id="GO:0005546">
    <property type="term" value="F:phosphatidylinositol-4,5-bisphosphate binding"/>
    <property type="evidence" value="ECO:0007669"/>
    <property type="project" value="TreeGrafter"/>
</dbReference>